<name>A0ABP0PK11_9DINO</name>
<organism evidence="1 2">
    <name type="scientific">Durusdinium trenchii</name>
    <dbReference type="NCBI Taxonomy" id="1381693"/>
    <lineage>
        <taxon>Eukaryota</taxon>
        <taxon>Sar</taxon>
        <taxon>Alveolata</taxon>
        <taxon>Dinophyceae</taxon>
        <taxon>Suessiales</taxon>
        <taxon>Symbiodiniaceae</taxon>
        <taxon>Durusdinium</taxon>
    </lineage>
</organism>
<gene>
    <name evidence="1" type="ORF">CCMP2556_LOCUS37621</name>
</gene>
<evidence type="ECO:0000313" key="2">
    <source>
        <dbReference type="Proteomes" id="UP001642484"/>
    </source>
</evidence>
<protein>
    <submittedName>
        <fullName evidence="1">Uncharacterized protein</fullName>
    </submittedName>
</protein>
<keyword evidence="2" id="KW-1185">Reference proteome</keyword>
<reference evidence="1 2" key="1">
    <citation type="submission" date="2024-02" db="EMBL/GenBank/DDBJ databases">
        <authorList>
            <person name="Chen Y."/>
            <person name="Shah S."/>
            <person name="Dougan E. K."/>
            <person name="Thang M."/>
            <person name="Chan C."/>
        </authorList>
    </citation>
    <scope>NUCLEOTIDE SEQUENCE [LARGE SCALE GENOMIC DNA]</scope>
</reference>
<comment type="caution">
    <text evidence="1">The sequence shown here is derived from an EMBL/GenBank/DDBJ whole genome shotgun (WGS) entry which is preliminary data.</text>
</comment>
<dbReference type="EMBL" id="CAXAMN010023262">
    <property type="protein sequence ID" value="CAK9076363.1"/>
    <property type="molecule type" value="Genomic_DNA"/>
</dbReference>
<accession>A0ABP0PK11</accession>
<evidence type="ECO:0000313" key="1">
    <source>
        <dbReference type="EMBL" id="CAK9076363.1"/>
    </source>
</evidence>
<sequence length="121" mass="13866">MALGRRGHHAWRPPRRCCFLRGIVLHIPERLRSWDGRTRLNRLELFLSVLLPSGSESDDVSMSPCHGTEHPTQWSQQLAAACVLVCVFFWGDGGWQRPNQRWSVQENKVSRPTPQILILLG</sequence>
<dbReference type="Proteomes" id="UP001642484">
    <property type="component" value="Unassembled WGS sequence"/>
</dbReference>
<proteinExistence type="predicted"/>